<evidence type="ECO:0000313" key="2">
    <source>
        <dbReference type="Proteomes" id="UP001168821"/>
    </source>
</evidence>
<name>A0AA38MB90_9CUCU</name>
<proteinExistence type="predicted"/>
<dbReference type="Proteomes" id="UP001168821">
    <property type="component" value="Unassembled WGS sequence"/>
</dbReference>
<dbReference type="AlphaFoldDB" id="A0AA38MB90"/>
<dbReference type="EMBL" id="JALNTZ010000006">
    <property type="protein sequence ID" value="KAJ3649989.1"/>
    <property type="molecule type" value="Genomic_DNA"/>
</dbReference>
<reference evidence="1" key="1">
    <citation type="journal article" date="2023" name="G3 (Bethesda)">
        <title>Whole genome assemblies of Zophobas morio and Tenebrio molitor.</title>
        <authorList>
            <person name="Kaur S."/>
            <person name="Stinson S.A."/>
            <person name="diCenzo G.C."/>
        </authorList>
    </citation>
    <scope>NUCLEOTIDE SEQUENCE</scope>
    <source>
        <strain evidence="1">QUZm001</strain>
    </source>
</reference>
<accession>A0AA38MB90</accession>
<gene>
    <name evidence="1" type="ORF">Zmor_021702</name>
</gene>
<keyword evidence="2" id="KW-1185">Reference proteome</keyword>
<evidence type="ECO:0000313" key="1">
    <source>
        <dbReference type="EMBL" id="KAJ3649989.1"/>
    </source>
</evidence>
<comment type="caution">
    <text evidence="1">The sequence shown here is derived from an EMBL/GenBank/DDBJ whole genome shotgun (WGS) entry which is preliminary data.</text>
</comment>
<sequence length="112" mass="12525">MRLARFVGYCHCPHQASLEGRVTFSLSWGSPELLDHPRLTLGLPDTRAVLSPPSSIMKTSLNNYPCSPYRRTTLQPYFICTLLQITSIRTTLLASGENQGTTFPYENCSSRS</sequence>
<organism evidence="1 2">
    <name type="scientific">Zophobas morio</name>
    <dbReference type="NCBI Taxonomy" id="2755281"/>
    <lineage>
        <taxon>Eukaryota</taxon>
        <taxon>Metazoa</taxon>
        <taxon>Ecdysozoa</taxon>
        <taxon>Arthropoda</taxon>
        <taxon>Hexapoda</taxon>
        <taxon>Insecta</taxon>
        <taxon>Pterygota</taxon>
        <taxon>Neoptera</taxon>
        <taxon>Endopterygota</taxon>
        <taxon>Coleoptera</taxon>
        <taxon>Polyphaga</taxon>
        <taxon>Cucujiformia</taxon>
        <taxon>Tenebrionidae</taxon>
        <taxon>Zophobas</taxon>
    </lineage>
</organism>
<protein>
    <submittedName>
        <fullName evidence="1">Uncharacterized protein</fullName>
    </submittedName>
</protein>